<dbReference type="HOGENOM" id="CLU_015857_0_1_10"/>
<dbReference type="InterPro" id="IPR002467">
    <property type="entry name" value="Pept_M24A_MAP1"/>
</dbReference>
<evidence type="ECO:0000256" key="5">
    <source>
        <dbReference type="ARBA" id="ARBA00022801"/>
    </source>
</evidence>
<proteinExistence type="inferred from homology"/>
<comment type="subunit">
    <text evidence="6">Monomer.</text>
</comment>
<evidence type="ECO:0000256" key="1">
    <source>
        <dbReference type="ARBA" id="ARBA00002521"/>
    </source>
</evidence>
<dbReference type="PRINTS" id="PR00599">
    <property type="entry name" value="MAPEPTIDASE"/>
</dbReference>
<dbReference type="eggNOG" id="COG0024">
    <property type="taxonomic scope" value="Bacteria"/>
</dbReference>
<feature type="domain" description="Peptidase M24" evidence="8">
    <location>
        <begin position="11"/>
        <end position="238"/>
    </location>
</feature>
<keyword evidence="5 6" id="KW-0378">Hydrolase</keyword>
<evidence type="ECO:0000256" key="2">
    <source>
        <dbReference type="ARBA" id="ARBA00022438"/>
    </source>
</evidence>
<comment type="function">
    <text evidence="1 6">Removes the N-terminal methionine from nascent proteins. The N-terminal methionine is often cleaved when the second residue in the primary sequence is small and uncharged (Met-Ala-, Cys, Gly, Pro, Ser, Thr, or Val). Requires deformylation of the N(alpha)-formylated initiator methionine before it can be hydrolyzed.</text>
</comment>
<dbReference type="PANTHER" id="PTHR43330:SF27">
    <property type="entry name" value="METHIONINE AMINOPEPTIDASE"/>
    <property type="match status" value="1"/>
</dbReference>
<dbReference type="SUPFAM" id="SSF55920">
    <property type="entry name" value="Creatinase/aminopeptidase"/>
    <property type="match status" value="1"/>
</dbReference>
<keyword evidence="3 6" id="KW-0645">Protease</keyword>
<dbReference type="EC" id="3.4.11.18" evidence="6 7"/>
<dbReference type="CDD" id="cd01086">
    <property type="entry name" value="MetAP1"/>
    <property type="match status" value="1"/>
</dbReference>
<feature type="binding site" evidence="6">
    <location>
        <position position="233"/>
    </location>
    <ligand>
        <name>a divalent metal cation</name>
        <dbReference type="ChEBI" id="CHEBI:60240"/>
        <label>1</label>
    </ligand>
</feature>
<dbReference type="GO" id="GO:0005829">
    <property type="term" value="C:cytosol"/>
    <property type="evidence" value="ECO:0007669"/>
    <property type="project" value="TreeGrafter"/>
</dbReference>
<protein>
    <recommendedName>
        <fullName evidence="6 7">Methionine aminopeptidase</fullName>
        <shortName evidence="6">MAP</shortName>
        <shortName evidence="6">MetAP</shortName>
        <ecNumber evidence="6 7">3.4.11.18</ecNumber>
    </recommendedName>
    <alternativeName>
        <fullName evidence="6">Peptidase M</fullName>
    </alternativeName>
</protein>
<dbReference type="InterPro" id="IPR036005">
    <property type="entry name" value="Creatinase/aminopeptidase-like"/>
</dbReference>
<dbReference type="GO" id="GO:0004239">
    <property type="term" value="F:initiator methionyl aminopeptidase activity"/>
    <property type="evidence" value="ECO:0007669"/>
    <property type="project" value="UniProtKB-UniRule"/>
</dbReference>
<dbReference type="PANTHER" id="PTHR43330">
    <property type="entry name" value="METHIONINE AMINOPEPTIDASE"/>
    <property type="match status" value="1"/>
</dbReference>
<dbReference type="InterPro" id="IPR000994">
    <property type="entry name" value="Pept_M24"/>
</dbReference>
<evidence type="ECO:0000256" key="3">
    <source>
        <dbReference type="ARBA" id="ARBA00022670"/>
    </source>
</evidence>
<comment type="caution">
    <text evidence="9">The sequence shown here is derived from an EMBL/GenBank/DDBJ whole genome shotgun (WGS) entry which is preliminary data.</text>
</comment>
<dbReference type="Pfam" id="PF00557">
    <property type="entry name" value="Peptidase_M24"/>
    <property type="match status" value="1"/>
</dbReference>
<feature type="binding site" evidence="6">
    <location>
        <position position="106"/>
    </location>
    <ligand>
        <name>a divalent metal cation</name>
        <dbReference type="ChEBI" id="CHEBI:60240"/>
        <label>1</label>
    </ligand>
</feature>
<keyword evidence="4 6" id="KW-0479">Metal-binding</keyword>
<feature type="binding site" evidence="6">
    <location>
        <position position="202"/>
    </location>
    <ligand>
        <name>a divalent metal cation</name>
        <dbReference type="ChEBI" id="CHEBI:60240"/>
        <label>2</label>
        <note>catalytic</note>
    </ligand>
</feature>
<comment type="similarity">
    <text evidence="6">Belongs to the peptidase M24A family. Methionine aminopeptidase type 1 subfamily.</text>
</comment>
<sequence>MIFLKTAEEIELLRESNLLVGKTLGEMAKHVRPGISTLELDRIAEEFIRDHGALPGFLGYGGFPNTLCISINEEVVHGIPSAHRILKEGDVVSIDCGTLKNGYYGDSAYTFEVGEVREEVRKLLRTTKDALYRGIEKAVAGLRIGDIGYAVQSYCEANGYSVVRELVGHGVGRDMHEEPQVPNYGRRGQGTKLAEGMVIAIEPMINLGKRHVYQDADGWTIRTRDRMPSAHFEHTVAIGKHGADILSSFEFVEKNLEKKSLKGENTSEQFDNQLN</sequence>
<dbReference type="GeneID" id="98070206"/>
<evidence type="ECO:0000313" key="9">
    <source>
        <dbReference type="EMBL" id="EHP45702.1"/>
    </source>
</evidence>
<gene>
    <name evidence="6" type="primary">map</name>
    <name evidence="9" type="ORF">HMPREF9449_02674</name>
</gene>
<name>H1DK88_9BACT</name>
<feature type="binding site" evidence="6">
    <location>
        <position position="106"/>
    </location>
    <ligand>
        <name>a divalent metal cation</name>
        <dbReference type="ChEBI" id="CHEBI:60240"/>
        <label>2</label>
        <note>catalytic</note>
    </ligand>
</feature>
<reference evidence="9 10" key="1">
    <citation type="submission" date="2012-01" db="EMBL/GenBank/DDBJ databases">
        <title>The Genome Sequence of Odoribacter laneus YIT 12061.</title>
        <authorList>
            <consortium name="The Broad Institute Genome Sequencing Platform"/>
            <person name="Earl A."/>
            <person name="Ward D."/>
            <person name="Feldgarden M."/>
            <person name="Gevers D."/>
            <person name="Morotomi M."/>
            <person name="Young S.K."/>
            <person name="Zeng Q."/>
            <person name="Gargeya S."/>
            <person name="Fitzgerald M."/>
            <person name="Haas B."/>
            <person name="Abouelleil A."/>
            <person name="Alvarado L."/>
            <person name="Arachchi H.M."/>
            <person name="Berlin A."/>
            <person name="Chapman S.B."/>
            <person name="Gearin G."/>
            <person name="Goldberg J."/>
            <person name="Griggs A."/>
            <person name="Gujja S."/>
            <person name="Hansen M."/>
            <person name="Heiman D."/>
            <person name="Howarth C."/>
            <person name="Larimer J."/>
            <person name="Lui A."/>
            <person name="MacDonald P.J.P."/>
            <person name="McCowen C."/>
            <person name="Montmayeur A."/>
            <person name="Murphy C."/>
            <person name="Neiman D."/>
            <person name="Pearson M."/>
            <person name="Priest M."/>
            <person name="Roberts A."/>
            <person name="Saif S."/>
            <person name="Shea T."/>
            <person name="Sisk P."/>
            <person name="Stolte C."/>
            <person name="Sykes S."/>
            <person name="Wortman J."/>
            <person name="Nusbaum C."/>
            <person name="Birren B."/>
        </authorList>
    </citation>
    <scope>NUCLEOTIDE SEQUENCE [LARGE SCALE GENOMIC DNA]</scope>
    <source>
        <strain evidence="9 10">YIT 12061</strain>
    </source>
</reference>
<evidence type="ECO:0000313" key="10">
    <source>
        <dbReference type="Proteomes" id="UP000004892"/>
    </source>
</evidence>
<evidence type="ECO:0000256" key="6">
    <source>
        <dbReference type="HAMAP-Rule" id="MF_01974"/>
    </source>
</evidence>
<evidence type="ECO:0000256" key="4">
    <source>
        <dbReference type="ARBA" id="ARBA00022723"/>
    </source>
</evidence>
<comment type="catalytic activity">
    <reaction evidence="6 7">
        <text>Release of N-terminal amino acids, preferentially methionine, from peptides and arylamides.</text>
        <dbReference type="EC" id="3.4.11.18"/>
    </reaction>
</comment>
<comment type="cofactor">
    <cofactor evidence="6">
        <name>Co(2+)</name>
        <dbReference type="ChEBI" id="CHEBI:48828"/>
    </cofactor>
    <cofactor evidence="6">
        <name>Zn(2+)</name>
        <dbReference type="ChEBI" id="CHEBI:29105"/>
    </cofactor>
    <cofactor evidence="6">
        <name>Mn(2+)</name>
        <dbReference type="ChEBI" id="CHEBI:29035"/>
    </cofactor>
    <cofactor evidence="6">
        <name>Fe(2+)</name>
        <dbReference type="ChEBI" id="CHEBI:29033"/>
    </cofactor>
    <text evidence="6">Binds 2 divalent metal cations per subunit. Has a high-affinity and a low affinity metal-binding site. The true nature of the physiological cofactor is under debate. The enzyme is active with cobalt, zinc, manganese or divalent iron ions. Most likely, methionine aminopeptidases function as mononuclear Fe(2+)-metalloproteases under physiological conditions, and the catalytically relevant metal-binding site has been assigned to the histidine-containing high-affinity site.</text>
</comment>
<dbReference type="GO" id="GO:0006508">
    <property type="term" value="P:proteolysis"/>
    <property type="evidence" value="ECO:0007669"/>
    <property type="project" value="UniProtKB-KW"/>
</dbReference>
<dbReference type="NCBIfam" id="TIGR00500">
    <property type="entry name" value="met_pdase_I"/>
    <property type="match status" value="1"/>
</dbReference>
<feature type="binding site" evidence="6">
    <location>
        <position position="169"/>
    </location>
    <ligand>
        <name>a divalent metal cation</name>
        <dbReference type="ChEBI" id="CHEBI:60240"/>
        <label>2</label>
        <note>catalytic</note>
    </ligand>
</feature>
<dbReference type="STRING" id="742817.HMPREF9449_02674"/>
<feature type="binding site" evidence="6">
    <location>
        <position position="77"/>
    </location>
    <ligand>
        <name>substrate</name>
    </ligand>
</feature>
<feature type="binding site" evidence="6">
    <location>
        <position position="95"/>
    </location>
    <ligand>
        <name>a divalent metal cation</name>
        <dbReference type="ChEBI" id="CHEBI:60240"/>
        <label>1</label>
    </ligand>
</feature>
<dbReference type="InterPro" id="IPR001714">
    <property type="entry name" value="Pept_M24_MAP"/>
</dbReference>
<keyword evidence="2 6" id="KW-0031">Aminopeptidase</keyword>
<dbReference type="EMBL" id="ADMC01000028">
    <property type="protein sequence ID" value="EHP45702.1"/>
    <property type="molecule type" value="Genomic_DNA"/>
</dbReference>
<dbReference type="GO" id="GO:0046872">
    <property type="term" value="F:metal ion binding"/>
    <property type="evidence" value="ECO:0007669"/>
    <property type="project" value="UniProtKB-UniRule"/>
</dbReference>
<keyword evidence="10" id="KW-1185">Reference proteome</keyword>
<evidence type="ECO:0000256" key="7">
    <source>
        <dbReference type="RuleBase" id="RU003653"/>
    </source>
</evidence>
<dbReference type="PATRIC" id="fig|742817.3.peg.2864"/>
<dbReference type="HAMAP" id="MF_01974">
    <property type="entry name" value="MetAP_1"/>
    <property type="match status" value="1"/>
</dbReference>
<feature type="binding site" evidence="6">
    <location>
        <position position="233"/>
    </location>
    <ligand>
        <name>a divalent metal cation</name>
        <dbReference type="ChEBI" id="CHEBI:60240"/>
        <label>2</label>
        <note>catalytic</note>
    </ligand>
</feature>
<evidence type="ECO:0000259" key="8">
    <source>
        <dbReference type="Pfam" id="PF00557"/>
    </source>
</evidence>
<dbReference type="Gene3D" id="3.90.230.10">
    <property type="entry name" value="Creatinase/methionine aminopeptidase superfamily"/>
    <property type="match status" value="1"/>
</dbReference>
<accession>H1DK88</accession>
<dbReference type="RefSeq" id="WP_009137818.1">
    <property type="nucleotide sequence ID" value="NZ_JH594597.1"/>
</dbReference>
<dbReference type="AlphaFoldDB" id="H1DK88"/>
<feature type="binding site" evidence="6">
    <location>
        <position position="176"/>
    </location>
    <ligand>
        <name>substrate</name>
    </ligand>
</feature>
<organism evidence="9 10">
    <name type="scientific">Odoribacter laneus YIT 12061</name>
    <dbReference type="NCBI Taxonomy" id="742817"/>
    <lineage>
        <taxon>Bacteria</taxon>
        <taxon>Pseudomonadati</taxon>
        <taxon>Bacteroidota</taxon>
        <taxon>Bacteroidia</taxon>
        <taxon>Bacteroidales</taxon>
        <taxon>Odoribacteraceae</taxon>
        <taxon>Odoribacter</taxon>
    </lineage>
</organism>
<dbReference type="Proteomes" id="UP000004892">
    <property type="component" value="Unassembled WGS sequence"/>
</dbReference>
<dbReference type="GO" id="GO:0070006">
    <property type="term" value="F:metalloaminopeptidase activity"/>
    <property type="evidence" value="ECO:0007669"/>
    <property type="project" value="UniProtKB-UniRule"/>
</dbReference>